<keyword evidence="1" id="KW-0732">Signal</keyword>
<dbReference type="HOGENOM" id="CLU_2900546_0_0_11"/>
<feature type="chain" id="PRO_5039484581" evidence="1">
    <location>
        <begin position="31"/>
        <end position="70"/>
    </location>
</feature>
<gene>
    <name evidence="2" type="ORF">HMPREF9153_2021</name>
</gene>
<proteinExistence type="predicted"/>
<accession>G4CZZ9</accession>
<dbReference type="AlphaFoldDB" id="G4CZZ9"/>
<evidence type="ECO:0000313" key="2">
    <source>
        <dbReference type="EMBL" id="EGY77068.1"/>
    </source>
</evidence>
<dbReference type="EMBL" id="AGBA01000015">
    <property type="protein sequence ID" value="EGY77068.1"/>
    <property type="molecule type" value="Genomic_DNA"/>
</dbReference>
<dbReference type="Proteomes" id="UP000005332">
    <property type="component" value="Unassembled WGS sequence"/>
</dbReference>
<dbReference type="PATRIC" id="fig|997355.3.peg.1992"/>
<keyword evidence="3" id="KW-1185">Reference proteome</keyword>
<evidence type="ECO:0000256" key="1">
    <source>
        <dbReference type="SAM" id="SignalP"/>
    </source>
</evidence>
<protein>
    <submittedName>
        <fullName evidence="2">Uncharacterized protein</fullName>
    </submittedName>
</protein>
<comment type="caution">
    <text evidence="2">The sequence shown here is derived from an EMBL/GenBank/DDBJ whole genome shotgun (WGS) entry which is preliminary data.</text>
</comment>
<reference evidence="2 3" key="1">
    <citation type="submission" date="2011-06" db="EMBL/GenBank/DDBJ databases">
        <authorList>
            <person name="Muzny D."/>
            <person name="Qin X."/>
            <person name="Deng J."/>
            <person name="Jiang H."/>
            <person name="Liu Y."/>
            <person name="Qu J."/>
            <person name="Song X.-Z."/>
            <person name="Zhang L."/>
            <person name="Thornton R."/>
            <person name="Coyle M."/>
            <person name="Francisco L."/>
            <person name="Jackson L."/>
            <person name="Javaid M."/>
            <person name="Korchina V."/>
            <person name="Kovar C."/>
            <person name="Mata R."/>
            <person name="Mathew T."/>
            <person name="Ngo R."/>
            <person name="Nguyen L."/>
            <person name="Nguyen N."/>
            <person name="Okwuonu G."/>
            <person name="Ongeri F."/>
            <person name="Pham C."/>
            <person name="Simmons D."/>
            <person name="Wilczek-Boney K."/>
            <person name="Hale W."/>
            <person name="Jakkamsetti A."/>
            <person name="Pham P."/>
            <person name="Ruth R."/>
            <person name="San Lucas F."/>
            <person name="Warren J."/>
            <person name="Zhang J."/>
            <person name="Zhao Z."/>
            <person name="Zhou C."/>
            <person name="Zhu D."/>
            <person name="Lee S."/>
            <person name="Bess C."/>
            <person name="Blankenburg K."/>
            <person name="Forbes L."/>
            <person name="Fu Q."/>
            <person name="Gubbala S."/>
            <person name="Hirani K."/>
            <person name="Jayaseelan J.C."/>
            <person name="Lara F."/>
            <person name="Munidasa M."/>
            <person name="Palculict T."/>
            <person name="Patil S."/>
            <person name="Pu L.-L."/>
            <person name="Saada N."/>
            <person name="Tang L."/>
            <person name="Weissenberger G."/>
            <person name="Zhu Y."/>
            <person name="Hemphill L."/>
            <person name="Shang Y."/>
            <person name="Youmans B."/>
            <person name="Ayvaz T."/>
            <person name="Ross M."/>
            <person name="Santibanez J."/>
            <person name="Aqrawi P."/>
            <person name="Gross S."/>
            <person name="Joshi V."/>
            <person name="Fowler G."/>
            <person name="Nazareth L."/>
            <person name="Reid J."/>
            <person name="Worley K."/>
            <person name="Petrosino J."/>
            <person name="Highlander S."/>
            <person name="Gibbs R."/>
        </authorList>
    </citation>
    <scope>NUCLEOTIDE SEQUENCE [LARGE SCALE GENOMIC DNA]</scope>
    <source>
        <strain evidence="2 3">ATCC 25577</strain>
    </source>
</reference>
<sequence length="70" mass="7290">MTPPKGYIVPMKKIITGIVAALAVSSFSMAAPAQASAESTPVQNAVNTQPKAQVKGIIEGLCAIYPNWCD</sequence>
<evidence type="ECO:0000313" key="3">
    <source>
        <dbReference type="Proteomes" id="UP000005332"/>
    </source>
</evidence>
<organism evidence="2 3">
    <name type="scientific">Cutibacterium avidum ATCC 25577</name>
    <dbReference type="NCBI Taxonomy" id="997355"/>
    <lineage>
        <taxon>Bacteria</taxon>
        <taxon>Bacillati</taxon>
        <taxon>Actinomycetota</taxon>
        <taxon>Actinomycetes</taxon>
        <taxon>Propionibacteriales</taxon>
        <taxon>Propionibacteriaceae</taxon>
        <taxon>Cutibacterium</taxon>
    </lineage>
</organism>
<feature type="signal peptide" evidence="1">
    <location>
        <begin position="1"/>
        <end position="30"/>
    </location>
</feature>
<name>G4CZZ9_9ACTN</name>